<feature type="compositionally biased region" description="Polar residues" evidence="1">
    <location>
        <begin position="54"/>
        <end position="70"/>
    </location>
</feature>
<reference evidence="3" key="1">
    <citation type="submission" date="2017-12" db="EMBL/GenBank/DDBJ databases">
        <title>High-resolution comparative analysis of great ape genomes.</title>
        <authorList>
            <person name="Pollen A."/>
            <person name="Hastie A."/>
            <person name="Hormozdiari F."/>
            <person name="Dougherty M."/>
            <person name="Liu R."/>
            <person name="Chaisson M."/>
            <person name="Hoppe E."/>
            <person name="Hill C."/>
            <person name="Pang A."/>
            <person name="Hillier L."/>
            <person name="Baker C."/>
            <person name="Armstrong J."/>
            <person name="Shendure J."/>
            <person name="Paten B."/>
            <person name="Wilson R."/>
            <person name="Chao H."/>
            <person name="Schneider V."/>
            <person name="Ventura M."/>
            <person name="Kronenberg Z."/>
            <person name="Murali S."/>
            <person name="Gordon D."/>
            <person name="Cantsilieris S."/>
            <person name="Munson K."/>
            <person name="Nelson B."/>
            <person name="Raja A."/>
            <person name="Underwood J."/>
            <person name="Diekhans M."/>
            <person name="Fiddes I."/>
            <person name="Haussler D."/>
            <person name="Eichler E."/>
        </authorList>
    </citation>
    <scope>NUCLEOTIDE SEQUENCE [LARGE SCALE GENOMIC DNA]</scope>
    <source>
        <strain evidence="3">Susie</strain>
    </source>
</reference>
<evidence type="ECO:0000256" key="1">
    <source>
        <dbReference type="SAM" id="MobiDB-lite"/>
    </source>
</evidence>
<protein>
    <submittedName>
        <fullName evidence="3">GLDC isoform 18</fullName>
    </submittedName>
</protein>
<dbReference type="InterPro" id="IPR049315">
    <property type="entry name" value="GDC-P_N"/>
</dbReference>
<feature type="region of interest" description="Disordered" evidence="1">
    <location>
        <begin position="51"/>
        <end position="70"/>
    </location>
</feature>
<comment type="caution">
    <text evidence="3">The sequence shown here is derived from an EMBL/GenBank/DDBJ whole genome shotgun (WGS) entry which is preliminary data.</text>
</comment>
<accession>A0A2J8XHV9</accession>
<dbReference type="EMBL" id="NDHI03003365">
    <property type="protein sequence ID" value="PNJ81620.1"/>
    <property type="molecule type" value="Genomic_DNA"/>
</dbReference>
<feature type="non-terminal residue" evidence="3">
    <location>
        <position position="1"/>
    </location>
</feature>
<dbReference type="Pfam" id="PF02347">
    <property type="entry name" value="GDC-P"/>
    <property type="match status" value="1"/>
</dbReference>
<dbReference type="AlphaFoldDB" id="A0A2J8XHV9"/>
<feature type="domain" description="Glycine cleavage system P-protein N-terminal" evidence="2">
    <location>
        <begin position="7"/>
        <end position="47"/>
    </location>
</feature>
<evidence type="ECO:0000313" key="3">
    <source>
        <dbReference type="EMBL" id="PNJ81620.1"/>
    </source>
</evidence>
<evidence type="ECO:0000259" key="2">
    <source>
        <dbReference type="Pfam" id="PF02347"/>
    </source>
</evidence>
<proteinExistence type="predicted"/>
<sequence>GVLTELKLPCEMDFSGKDVSGVLFQYPDTEGKVEDFTELVERAHQSGRRHWERSVSSCSSNQGATHSERQGYQQHLYSSGPLGEYGCHVCNLPWFPWAGAYC</sequence>
<name>A0A2J8XHV9_PONAB</name>
<organism evidence="3">
    <name type="scientific">Pongo abelii</name>
    <name type="common">Sumatran orangutan</name>
    <name type="synonym">Pongo pygmaeus abelii</name>
    <dbReference type="NCBI Taxonomy" id="9601"/>
    <lineage>
        <taxon>Eukaryota</taxon>
        <taxon>Metazoa</taxon>
        <taxon>Chordata</taxon>
        <taxon>Craniata</taxon>
        <taxon>Vertebrata</taxon>
        <taxon>Euteleostomi</taxon>
        <taxon>Mammalia</taxon>
        <taxon>Eutheria</taxon>
        <taxon>Euarchontoglires</taxon>
        <taxon>Primates</taxon>
        <taxon>Haplorrhini</taxon>
        <taxon>Catarrhini</taxon>
        <taxon>Hominidae</taxon>
        <taxon>Pongo</taxon>
    </lineage>
</organism>
<gene>
    <name evidence="3" type="ORF">CR201_G0001711</name>
</gene>